<evidence type="ECO:0000313" key="2">
    <source>
        <dbReference type="Proteomes" id="UP000278475"/>
    </source>
</evidence>
<proteinExistence type="predicted"/>
<reference evidence="1 2" key="1">
    <citation type="submission" date="2018-06" db="EMBL/GenBank/DDBJ databases">
        <title>Extensive metabolic versatility and redundancy in microbially diverse, dynamic hydrothermal sediments.</title>
        <authorList>
            <person name="Dombrowski N."/>
            <person name="Teske A."/>
            <person name="Baker B.J."/>
        </authorList>
    </citation>
    <scope>NUCLEOTIDE SEQUENCE [LARGE SCALE GENOMIC DNA]</scope>
    <source>
        <strain evidence="1">B66_G16</strain>
    </source>
</reference>
<dbReference type="Proteomes" id="UP000278475">
    <property type="component" value="Unassembled WGS sequence"/>
</dbReference>
<gene>
    <name evidence="1" type="ORF">DRJ31_04105</name>
</gene>
<sequence>MKGKWLNKRIALVGVLLAIGVISGGAVAAPNGGVIAKIIPPVVHKAGELKIVGNLNNNSVSIVTPDGQVYTARIQRIHPITKETGKIIRKNGENLIISIGDRTGVIKVVGFNLSLTEEQKQKAIEMALNNKKVKELIKNKNYTILKVGPWVGIGAVGSETRLGDEQEAKVIGASIWLKVEDSCYYIGVNFESGKVDVQEMPCLQ</sequence>
<protein>
    <submittedName>
        <fullName evidence="1">Uncharacterized protein</fullName>
    </submittedName>
</protein>
<evidence type="ECO:0000313" key="1">
    <source>
        <dbReference type="EMBL" id="RLE49658.1"/>
    </source>
</evidence>
<name>A0A497EST9_9CREN</name>
<organism evidence="1 2">
    <name type="scientific">Thermoproteota archaeon</name>
    <dbReference type="NCBI Taxonomy" id="2056631"/>
    <lineage>
        <taxon>Archaea</taxon>
        <taxon>Thermoproteota</taxon>
    </lineage>
</organism>
<dbReference type="EMBL" id="QMQV01000027">
    <property type="protein sequence ID" value="RLE49658.1"/>
    <property type="molecule type" value="Genomic_DNA"/>
</dbReference>
<dbReference type="AlphaFoldDB" id="A0A497EST9"/>
<accession>A0A497EST9</accession>
<comment type="caution">
    <text evidence="1">The sequence shown here is derived from an EMBL/GenBank/DDBJ whole genome shotgun (WGS) entry which is preliminary data.</text>
</comment>